<dbReference type="Gene3D" id="3.30.70.240">
    <property type="match status" value="1"/>
</dbReference>
<dbReference type="CDD" id="cd03710">
    <property type="entry name" value="BipA_TypA_C"/>
    <property type="match status" value="1"/>
</dbReference>
<dbReference type="EMBL" id="JAUEPH010000008">
    <property type="protein sequence ID" value="MDN3205788.1"/>
    <property type="molecule type" value="Genomic_DNA"/>
</dbReference>
<keyword evidence="2" id="KW-0694">RNA-binding</keyword>
<dbReference type="HAMAP" id="MF_00849">
    <property type="entry name" value="BipA"/>
    <property type="match status" value="1"/>
</dbReference>
<keyword evidence="2" id="KW-0690">Ribosome biogenesis</keyword>
<keyword evidence="2" id="KW-0963">Cytoplasm</keyword>
<dbReference type="InterPro" id="IPR000795">
    <property type="entry name" value="T_Tr_GTP-bd_dom"/>
</dbReference>
<dbReference type="Proteomes" id="UP001171916">
    <property type="component" value="Unassembled WGS sequence"/>
</dbReference>
<dbReference type="SUPFAM" id="SSF54980">
    <property type="entry name" value="EF-G C-terminal domain-like"/>
    <property type="match status" value="2"/>
</dbReference>
<dbReference type="PROSITE" id="PS00301">
    <property type="entry name" value="G_TR_1"/>
    <property type="match status" value="1"/>
</dbReference>
<dbReference type="InterPro" id="IPR035651">
    <property type="entry name" value="BipA_V"/>
</dbReference>
<dbReference type="CDD" id="cd16263">
    <property type="entry name" value="BipA_III"/>
    <property type="match status" value="1"/>
</dbReference>
<comment type="subunit">
    <text evidence="2">Monomer.</text>
</comment>
<comment type="subcellular location">
    <subcellularLocation>
        <location evidence="2">Cytoplasm</location>
    </subcellularLocation>
    <text evidence="2">Binds to ribosomes.</text>
</comment>
<dbReference type="InterPro" id="IPR048876">
    <property type="entry name" value="BipA_C"/>
</dbReference>
<dbReference type="Gene3D" id="3.30.70.870">
    <property type="entry name" value="Elongation Factor G (Translational Gtpase), domain 3"/>
    <property type="match status" value="1"/>
</dbReference>
<dbReference type="InterPro" id="IPR006298">
    <property type="entry name" value="BipA"/>
</dbReference>
<dbReference type="SUPFAM" id="SSF50447">
    <property type="entry name" value="Translation proteins"/>
    <property type="match status" value="1"/>
</dbReference>
<accession>A0ABT7YGZ3</accession>
<comment type="catalytic activity">
    <reaction evidence="2">
        <text>GTP + H2O = GDP + phosphate + H(+)</text>
        <dbReference type="Rhea" id="RHEA:19669"/>
        <dbReference type="ChEBI" id="CHEBI:15377"/>
        <dbReference type="ChEBI" id="CHEBI:15378"/>
        <dbReference type="ChEBI" id="CHEBI:37565"/>
        <dbReference type="ChEBI" id="CHEBI:43474"/>
        <dbReference type="ChEBI" id="CHEBI:58189"/>
    </reaction>
</comment>
<keyword evidence="5" id="KW-1185">Reference proteome</keyword>
<reference evidence="4" key="1">
    <citation type="submission" date="2023-06" db="EMBL/GenBank/DDBJ databases">
        <title>Robiginitalea aurantiacus sp. nov. and Algoriphagus sediminis sp. nov., isolated from coastal sediment.</title>
        <authorList>
            <person name="Zhou Z.Y."/>
            <person name="An J."/>
            <person name="Jia Y.W."/>
            <person name="Du Z.J."/>
        </authorList>
    </citation>
    <scope>NUCLEOTIDE SEQUENCE</scope>
    <source>
        <strain evidence="4">C2-7</strain>
    </source>
</reference>
<keyword evidence="2" id="KW-0378">Hydrolase</keyword>
<protein>
    <recommendedName>
        <fullName evidence="2">Large ribosomal subunit assembly factor BipA</fullName>
        <ecNumber evidence="2">3.6.5.-</ecNumber>
    </recommendedName>
    <alternativeName>
        <fullName evidence="2">GTP-binding protein BipA</fullName>
    </alternativeName>
</protein>
<dbReference type="Pfam" id="PF03144">
    <property type="entry name" value="GTP_EFTU_D2"/>
    <property type="match status" value="1"/>
</dbReference>
<feature type="binding site" evidence="2">
    <location>
        <begin position="14"/>
        <end position="19"/>
    </location>
    <ligand>
        <name>GTP</name>
        <dbReference type="ChEBI" id="CHEBI:37565"/>
    </ligand>
</feature>
<evidence type="ECO:0000256" key="1">
    <source>
        <dbReference type="ARBA" id="ARBA00023134"/>
    </source>
</evidence>
<dbReference type="Pfam" id="PF21018">
    <property type="entry name" value="BipA_C"/>
    <property type="match status" value="1"/>
</dbReference>
<dbReference type="CDD" id="cd01891">
    <property type="entry name" value="TypA_BipA"/>
    <property type="match status" value="1"/>
</dbReference>
<dbReference type="SUPFAM" id="SSF52540">
    <property type="entry name" value="P-loop containing nucleoside triphosphate hydrolases"/>
    <property type="match status" value="1"/>
</dbReference>
<dbReference type="InterPro" id="IPR027417">
    <property type="entry name" value="P-loop_NTPase"/>
</dbReference>
<dbReference type="Pfam" id="PF00679">
    <property type="entry name" value="EFG_C"/>
    <property type="match status" value="1"/>
</dbReference>
<dbReference type="RefSeq" id="WP_290002682.1">
    <property type="nucleotide sequence ID" value="NZ_JAUEPH010000008.1"/>
</dbReference>
<dbReference type="InterPro" id="IPR009000">
    <property type="entry name" value="Transl_B-barrel_sf"/>
</dbReference>
<dbReference type="Gene3D" id="3.40.50.300">
    <property type="entry name" value="P-loop containing nucleotide triphosphate hydrolases"/>
    <property type="match status" value="1"/>
</dbReference>
<evidence type="ECO:0000313" key="5">
    <source>
        <dbReference type="Proteomes" id="UP001171916"/>
    </source>
</evidence>
<keyword evidence="2" id="KW-0699">rRNA-binding</keyword>
<comment type="function">
    <text evidence="2">A 50S ribosomal subunit assembly protein with GTPase activity, required for 50S subunit assembly at low temperatures, may also play a role in translation. Binds GTP and analogs. Binds the 70S ribosome between the 30S and 50S subunits, in a similar position as ribosome-bound EF-G; it contacts a number of ribosomal proteins, both rRNAs and the A-site tRNA.</text>
</comment>
<dbReference type="PROSITE" id="PS51722">
    <property type="entry name" value="G_TR_2"/>
    <property type="match status" value="1"/>
</dbReference>
<dbReference type="InterPro" id="IPR031157">
    <property type="entry name" value="G_TR_CS"/>
</dbReference>
<dbReference type="InterPro" id="IPR000640">
    <property type="entry name" value="EFG_V-like"/>
</dbReference>
<dbReference type="InterPro" id="IPR047043">
    <property type="entry name" value="BipA_III"/>
</dbReference>
<dbReference type="InterPro" id="IPR047042">
    <property type="entry name" value="BipA_II"/>
</dbReference>
<evidence type="ECO:0000313" key="4">
    <source>
        <dbReference type="EMBL" id="MDN3205788.1"/>
    </source>
</evidence>
<dbReference type="InterPro" id="IPR047041">
    <property type="entry name" value="BipA_GTP-bd_dom"/>
</dbReference>
<name>A0ABT7YGZ3_9BACT</name>
<comment type="similarity">
    <text evidence="2">Belongs to the TRAFAC class translation factor GTPase superfamily. Classic translation factor GTPase family. BipA subfamily.</text>
</comment>
<comment type="caution">
    <text evidence="4">The sequence shown here is derived from an EMBL/GenBank/DDBJ whole genome shotgun (WGS) entry which is preliminary data.</text>
</comment>
<dbReference type="NCBIfam" id="TIGR00231">
    <property type="entry name" value="small_GTP"/>
    <property type="match status" value="1"/>
</dbReference>
<dbReference type="EC" id="3.6.5.-" evidence="2"/>
<dbReference type="Pfam" id="PF00009">
    <property type="entry name" value="GTP_EFTU"/>
    <property type="match status" value="1"/>
</dbReference>
<dbReference type="PRINTS" id="PR00315">
    <property type="entry name" value="ELONGATNFCT"/>
</dbReference>
<keyword evidence="1 2" id="KW-0342">GTP-binding</keyword>
<dbReference type="CDD" id="cd03691">
    <property type="entry name" value="BipA_TypA_II"/>
    <property type="match status" value="1"/>
</dbReference>
<keyword evidence="2" id="KW-0547">Nucleotide-binding</keyword>
<dbReference type="Gene3D" id="2.40.30.10">
    <property type="entry name" value="Translation factors"/>
    <property type="match status" value="1"/>
</dbReference>
<sequence>MQNIRNIAIIAHVDHGKTTLVDKIIHASKIFRENQQFEDLILDNNDLERERGITILSKNVSIRYKDTKINIIDTPGHADFGGEVERVLKMADGVILLVDAFEGPMPQTRFVLGKAISLGLTPIVVVNKVDKENCRPDEVHEAVFELMFNLDATEEQLDFHTLYGSAKQNWMGPDWKNPTDSILPLLDAILEYIPEPKIDEGTLQMQITSLDYSNFVGRIAIGRVRRGSVSENQQIALCKADGSIKKMRVKELHTFEGLGKNKVQKVVAGDICAITGLEDFEIGDTVADAENPEPLPRIAIDEPTMNMLFTINNSPFFGKEGKFVTSRHLRDRLIKETEKNLALRVEPTDSEDRFIVYGRGILHLSVLIETMRREGYELQVGQPQVILKTIDGVQHEPIESLVVDVPESVAGKVIELATQRKGELLVMEPKGDLQHLEFNIPSRGLIGLRNNVLTATQGEAIMNHRFVAYEPFKGPIPGRINGSLISMEAGQCTPYAIDKLQDRGVFFVEPGEELYTGQVIGEHSRDNDIVVNVQKGKKLTNMRASGSDDNTRIAPPKRFSLEEAMEYIQKDEYLEITPKNIRMRKIYLDENERNKMAKMEA</sequence>
<dbReference type="Gene3D" id="2.40.50.250">
    <property type="entry name" value="bipa protein"/>
    <property type="match status" value="1"/>
</dbReference>
<feature type="binding site" evidence="2">
    <location>
        <begin position="127"/>
        <end position="130"/>
    </location>
    <ligand>
        <name>GTP</name>
        <dbReference type="ChEBI" id="CHEBI:37565"/>
    </ligand>
</feature>
<feature type="domain" description="Tr-type G" evidence="3">
    <location>
        <begin position="2"/>
        <end position="197"/>
    </location>
</feature>
<proteinExistence type="inferred from homology"/>
<dbReference type="InterPro" id="IPR004161">
    <property type="entry name" value="EFTu-like_2"/>
</dbReference>
<evidence type="ECO:0000259" key="3">
    <source>
        <dbReference type="PROSITE" id="PS51722"/>
    </source>
</evidence>
<evidence type="ECO:0000256" key="2">
    <source>
        <dbReference type="HAMAP-Rule" id="MF_00849"/>
    </source>
</evidence>
<organism evidence="4 5">
    <name type="scientific">Algoriphagus sediminis</name>
    <dbReference type="NCBI Taxonomy" id="3057113"/>
    <lineage>
        <taxon>Bacteria</taxon>
        <taxon>Pseudomonadati</taxon>
        <taxon>Bacteroidota</taxon>
        <taxon>Cytophagia</taxon>
        <taxon>Cytophagales</taxon>
        <taxon>Cyclobacteriaceae</taxon>
        <taxon>Algoriphagus</taxon>
    </lineage>
</organism>
<dbReference type="InterPro" id="IPR042116">
    <property type="entry name" value="TypA/BipA_C"/>
</dbReference>
<dbReference type="InterPro" id="IPR035647">
    <property type="entry name" value="EFG_III/V"/>
</dbReference>
<dbReference type="SMART" id="SM00838">
    <property type="entry name" value="EFG_C"/>
    <property type="match status" value="1"/>
</dbReference>
<dbReference type="PANTHER" id="PTHR42908:SF8">
    <property type="entry name" value="TR-TYPE G DOMAIN-CONTAINING PROTEIN"/>
    <property type="match status" value="1"/>
</dbReference>
<dbReference type="InterPro" id="IPR005225">
    <property type="entry name" value="Small_GTP-bd"/>
</dbReference>
<dbReference type="NCBIfam" id="TIGR01394">
    <property type="entry name" value="TypA_BipA"/>
    <property type="match status" value="1"/>
</dbReference>
<gene>
    <name evidence="4" type="primary">typA</name>
    <name evidence="2" type="synonym">bipA</name>
    <name evidence="4" type="ORF">QVH07_16630</name>
</gene>
<keyword evidence="2" id="KW-0820">tRNA-binding</keyword>
<dbReference type="PANTHER" id="PTHR42908">
    <property type="entry name" value="TRANSLATION ELONGATION FACTOR-RELATED"/>
    <property type="match status" value="1"/>
</dbReference>